<gene>
    <name evidence="1" type="ORF">O1611_g9622</name>
</gene>
<name>A0ACC2J7N6_9PEZI</name>
<dbReference type="EMBL" id="JAPUUL010003368">
    <property type="protein sequence ID" value="KAJ8123312.1"/>
    <property type="molecule type" value="Genomic_DNA"/>
</dbReference>
<dbReference type="Proteomes" id="UP001153332">
    <property type="component" value="Unassembled WGS sequence"/>
</dbReference>
<protein>
    <submittedName>
        <fullName evidence="1">Uncharacterized protein</fullName>
    </submittedName>
</protein>
<organism evidence="1 2">
    <name type="scientific">Lasiodiplodia mahajangana</name>
    <dbReference type="NCBI Taxonomy" id="1108764"/>
    <lineage>
        <taxon>Eukaryota</taxon>
        <taxon>Fungi</taxon>
        <taxon>Dikarya</taxon>
        <taxon>Ascomycota</taxon>
        <taxon>Pezizomycotina</taxon>
        <taxon>Dothideomycetes</taxon>
        <taxon>Dothideomycetes incertae sedis</taxon>
        <taxon>Botryosphaeriales</taxon>
        <taxon>Botryosphaeriaceae</taxon>
        <taxon>Lasiodiplodia</taxon>
    </lineage>
</organism>
<accession>A0ACC2J7N6</accession>
<proteinExistence type="predicted"/>
<comment type="caution">
    <text evidence="1">The sequence shown here is derived from an EMBL/GenBank/DDBJ whole genome shotgun (WGS) entry which is preliminary data.</text>
</comment>
<evidence type="ECO:0000313" key="1">
    <source>
        <dbReference type="EMBL" id="KAJ8123312.1"/>
    </source>
</evidence>
<reference evidence="1" key="1">
    <citation type="submission" date="2022-12" db="EMBL/GenBank/DDBJ databases">
        <title>Genome Sequence of Lasiodiplodia mahajangana.</title>
        <authorList>
            <person name="Buettner E."/>
        </authorList>
    </citation>
    <scope>NUCLEOTIDE SEQUENCE</scope>
    <source>
        <strain evidence="1">VT137</strain>
    </source>
</reference>
<sequence>MVENGDDYISELFAVTVSDDAVPTSVLCRWKLSAPSVKGDTTSFFQGVDLLLSLPAGYNSNEDAKQEYPAIHDATGTKLETLIRQVYYCLADENRSEAAVKIILAPRGGYLCRSDVLNFRMQHSAFVEAVVELSAWDEQLHAVPTHNPHKLLPLLLSSPGAVVGKRSELSVYETLQQLQKEMEMRLSFDWVLPTKPLARRVAIVGGRAQGDKESGQYSSQCYFEAAQALGMSIIVFEDEGHWLQSDEYAHLREEFVPLDMSNLVELPQRMADVIRNRAKLTASPPSPISGTHKYRGTAGPA</sequence>
<evidence type="ECO:0000313" key="2">
    <source>
        <dbReference type="Proteomes" id="UP001153332"/>
    </source>
</evidence>
<keyword evidence="2" id="KW-1185">Reference proteome</keyword>